<protein>
    <submittedName>
        <fullName evidence="2">HDOD domain-containing protein</fullName>
    </submittedName>
</protein>
<evidence type="ECO:0000313" key="2">
    <source>
        <dbReference type="EMBL" id="WNM57772.1"/>
    </source>
</evidence>
<sequence>MQLILPLDPVQDEERSTIFARIKSCKSLPILSPLASTILKMCQNEETHASELAEIISQDPGMAAQILFMANSGYYGGSRHKVTSIGQAVTLLGFSTIANLALSFCFYRLIKDMKEVSTSGIDHVKFWRRSILASVAARAIGTHFAFSDVELMFLGALLQDIGLLALNEVASREIASLQDYNQDNHANLHQYELENLGVDHSQVGAWLAQHWQLPEEFQVAILYSHTPELFETPPDFQSLVDTVALSGIIADIWINPDTEAAIASARKNSQGRLSVQPEDWEPILGHMMTGIPQIASFFHSRIGNFEDIAHIQQVALQQLNSTDPQLFN</sequence>
<dbReference type="Pfam" id="PF08668">
    <property type="entry name" value="HDOD"/>
    <property type="match status" value="1"/>
</dbReference>
<dbReference type="InterPro" id="IPR052340">
    <property type="entry name" value="RNase_Y/CdgJ"/>
</dbReference>
<dbReference type="KEGG" id="nall:PP769_17645"/>
<organism evidence="2 3">
    <name type="scientific">Candidatus Nitrospira allomarina</name>
    <dbReference type="NCBI Taxonomy" id="3020900"/>
    <lineage>
        <taxon>Bacteria</taxon>
        <taxon>Pseudomonadati</taxon>
        <taxon>Nitrospirota</taxon>
        <taxon>Nitrospiria</taxon>
        <taxon>Nitrospirales</taxon>
        <taxon>Nitrospiraceae</taxon>
        <taxon>Nitrospira</taxon>
    </lineage>
</organism>
<accession>A0AA96GB54</accession>
<dbReference type="Proteomes" id="UP001302719">
    <property type="component" value="Chromosome"/>
</dbReference>
<dbReference type="EMBL" id="CP116967">
    <property type="protein sequence ID" value="WNM57772.1"/>
    <property type="molecule type" value="Genomic_DNA"/>
</dbReference>
<keyword evidence="3" id="KW-1185">Reference proteome</keyword>
<dbReference type="SUPFAM" id="SSF109604">
    <property type="entry name" value="HD-domain/PDEase-like"/>
    <property type="match status" value="1"/>
</dbReference>
<name>A0AA96GB54_9BACT</name>
<dbReference type="PANTHER" id="PTHR33525:SF3">
    <property type="entry name" value="RIBONUCLEASE Y"/>
    <property type="match status" value="1"/>
</dbReference>
<dbReference type="PANTHER" id="PTHR33525">
    <property type="match status" value="1"/>
</dbReference>
<evidence type="ECO:0000259" key="1">
    <source>
        <dbReference type="PROSITE" id="PS51833"/>
    </source>
</evidence>
<gene>
    <name evidence="2" type="ORF">PP769_17645</name>
</gene>
<reference evidence="2 3" key="1">
    <citation type="submission" date="2023-01" db="EMBL/GenBank/DDBJ databases">
        <title>Cultivation and genomic characterization of new, ubiquitous marine nitrite-oxidizing bacteria from the Nitrospirales.</title>
        <authorList>
            <person name="Mueller A.J."/>
            <person name="Daebeler A."/>
            <person name="Herbold C.W."/>
            <person name="Kirkegaard R.H."/>
            <person name="Daims H."/>
        </authorList>
    </citation>
    <scope>NUCLEOTIDE SEQUENCE [LARGE SCALE GENOMIC DNA]</scope>
    <source>
        <strain evidence="2 3">VA</strain>
    </source>
</reference>
<dbReference type="AlphaFoldDB" id="A0AA96GB54"/>
<proteinExistence type="predicted"/>
<dbReference type="Gene3D" id="1.10.3210.10">
    <property type="entry name" value="Hypothetical protein af1432"/>
    <property type="match status" value="1"/>
</dbReference>
<dbReference type="InterPro" id="IPR013976">
    <property type="entry name" value="HDOD"/>
</dbReference>
<feature type="domain" description="HDOD" evidence="1">
    <location>
        <begin position="28"/>
        <end position="227"/>
    </location>
</feature>
<evidence type="ECO:0000313" key="3">
    <source>
        <dbReference type="Proteomes" id="UP001302719"/>
    </source>
</evidence>
<dbReference type="PROSITE" id="PS51833">
    <property type="entry name" value="HDOD"/>
    <property type="match status" value="1"/>
</dbReference>
<dbReference type="RefSeq" id="WP_312642675.1">
    <property type="nucleotide sequence ID" value="NZ_CP116967.1"/>
</dbReference>